<gene>
    <name evidence="7" type="ORF">GCM10022402_49530</name>
</gene>
<comment type="similarity">
    <text evidence="2">Belongs to the HAD-like hydrolase superfamily. CbbY/CbbZ/Gph/YieH family.</text>
</comment>
<evidence type="ECO:0000256" key="1">
    <source>
        <dbReference type="ARBA" id="ARBA00001946"/>
    </source>
</evidence>
<evidence type="ECO:0000256" key="5">
    <source>
        <dbReference type="ARBA" id="ARBA00023277"/>
    </source>
</evidence>
<sequence length="332" mass="35152">MALGSFAAEAPDQWPYGPTGLEVWDGGNKTSAPQSRAAEPRGSGERTHPGADADNTSGRVSAMEALDAVIPLDEISAVIFDMDGVVTDTAFVHAAAWKRTFDEFLRSRAKTTGGRFRPFELREDYLRFVEGRPLPEGVRAFLTSRGIALPESPPEVDPGATTITSLGDRKDGYFLDYVRHFGVASFPSTMPLIRELRRGGAATAIVSTSSNCAAILCAAGVAHLFDVNVDGREAVKLGLSGSPTPDLLLEATRRLGVAPTVTAVVEDDPAGVEAGARGGFGLLVGVDRSGQEAELYRHGAHIVVSDLAELRITGTREPTVRGGNGHHKASDF</sequence>
<evidence type="ECO:0000256" key="4">
    <source>
        <dbReference type="ARBA" id="ARBA00022842"/>
    </source>
</evidence>
<dbReference type="Proteomes" id="UP001500908">
    <property type="component" value="Unassembled WGS sequence"/>
</dbReference>
<dbReference type="Gene3D" id="1.10.150.240">
    <property type="entry name" value="Putative phosphatase, domain 2"/>
    <property type="match status" value="1"/>
</dbReference>
<dbReference type="InterPro" id="IPR051600">
    <property type="entry name" value="Beta-PGM-like"/>
</dbReference>
<dbReference type="EMBL" id="BAABDD010000052">
    <property type="protein sequence ID" value="GAA3766409.1"/>
    <property type="molecule type" value="Genomic_DNA"/>
</dbReference>
<reference evidence="8" key="1">
    <citation type="journal article" date="2019" name="Int. J. Syst. Evol. Microbiol.">
        <title>The Global Catalogue of Microorganisms (GCM) 10K type strain sequencing project: providing services to taxonomists for standard genome sequencing and annotation.</title>
        <authorList>
            <consortium name="The Broad Institute Genomics Platform"/>
            <consortium name="The Broad Institute Genome Sequencing Center for Infectious Disease"/>
            <person name="Wu L."/>
            <person name="Ma J."/>
        </authorList>
    </citation>
    <scope>NUCLEOTIDE SEQUENCE [LARGE SCALE GENOMIC DNA]</scope>
    <source>
        <strain evidence="8">JCM 17137</strain>
    </source>
</reference>
<comment type="cofactor">
    <cofactor evidence="1">
        <name>Mg(2+)</name>
        <dbReference type="ChEBI" id="CHEBI:18420"/>
    </cofactor>
</comment>
<feature type="compositionally biased region" description="Basic and acidic residues" evidence="6">
    <location>
        <begin position="38"/>
        <end position="51"/>
    </location>
</feature>
<evidence type="ECO:0000256" key="6">
    <source>
        <dbReference type="SAM" id="MobiDB-lite"/>
    </source>
</evidence>
<evidence type="ECO:0000256" key="3">
    <source>
        <dbReference type="ARBA" id="ARBA00022723"/>
    </source>
</evidence>
<proteinExistence type="inferred from homology"/>
<accession>A0ABP7GMG1</accession>
<evidence type="ECO:0000313" key="8">
    <source>
        <dbReference type="Proteomes" id="UP001500908"/>
    </source>
</evidence>
<comment type="caution">
    <text evidence="7">The sequence shown here is derived from an EMBL/GenBank/DDBJ whole genome shotgun (WGS) entry which is preliminary data.</text>
</comment>
<keyword evidence="5" id="KW-0119">Carbohydrate metabolism</keyword>
<evidence type="ECO:0000313" key="7">
    <source>
        <dbReference type="EMBL" id="GAA3766409.1"/>
    </source>
</evidence>
<dbReference type="PANTHER" id="PTHR46193:SF18">
    <property type="entry name" value="HEXITOL PHOSPHATASE B"/>
    <property type="match status" value="1"/>
</dbReference>
<evidence type="ECO:0000256" key="2">
    <source>
        <dbReference type="ARBA" id="ARBA00006171"/>
    </source>
</evidence>
<dbReference type="SUPFAM" id="SSF56784">
    <property type="entry name" value="HAD-like"/>
    <property type="match status" value="1"/>
</dbReference>
<protein>
    <recommendedName>
        <fullName evidence="9">Haloacid dehalogenase superfamily, subfamily IA, variant 3 with third motif having DD or ED/beta-phosphoglucomutase family hydrolase</fullName>
    </recommendedName>
</protein>
<dbReference type="Gene3D" id="3.40.50.1000">
    <property type="entry name" value="HAD superfamily/HAD-like"/>
    <property type="match status" value="1"/>
</dbReference>
<dbReference type="InterPro" id="IPR023198">
    <property type="entry name" value="PGP-like_dom2"/>
</dbReference>
<dbReference type="InterPro" id="IPR023214">
    <property type="entry name" value="HAD_sf"/>
</dbReference>
<feature type="region of interest" description="Disordered" evidence="6">
    <location>
        <begin position="1"/>
        <end position="57"/>
    </location>
</feature>
<keyword evidence="3" id="KW-0479">Metal-binding</keyword>
<evidence type="ECO:0008006" key="9">
    <source>
        <dbReference type="Google" id="ProtNLM"/>
    </source>
</evidence>
<organism evidence="7 8">
    <name type="scientific">Salinactinospora qingdaonensis</name>
    <dbReference type="NCBI Taxonomy" id="702744"/>
    <lineage>
        <taxon>Bacteria</taxon>
        <taxon>Bacillati</taxon>
        <taxon>Actinomycetota</taxon>
        <taxon>Actinomycetes</taxon>
        <taxon>Streptosporangiales</taxon>
        <taxon>Nocardiopsidaceae</taxon>
        <taxon>Salinactinospora</taxon>
    </lineage>
</organism>
<dbReference type="Pfam" id="PF00702">
    <property type="entry name" value="Hydrolase"/>
    <property type="match status" value="1"/>
</dbReference>
<name>A0ABP7GMG1_9ACTN</name>
<keyword evidence="4" id="KW-0460">Magnesium</keyword>
<dbReference type="PANTHER" id="PTHR46193">
    <property type="entry name" value="6-PHOSPHOGLUCONATE PHOSPHATASE"/>
    <property type="match status" value="1"/>
</dbReference>
<dbReference type="InterPro" id="IPR036412">
    <property type="entry name" value="HAD-like_sf"/>
</dbReference>
<keyword evidence="8" id="KW-1185">Reference proteome</keyword>